<feature type="domain" description="F-box" evidence="5">
    <location>
        <begin position="1"/>
        <end position="44"/>
    </location>
</feature>
<dbReference type="InterPro" id="IPR036322">
    <property type="entry name" value="WD40_repeat_dom_sf"/>
</dbReference>
<evidence type="ECO:0000256" key="2">
    <source>
        <dbReference type="ARBA" id="ARBA00022737"/>
    </source>
</evidence>
<dbReference type="EMBL" id="HBER01024322">
    <property type="protein sequence ID" value="CAD8536930.1"/>
    <property type="molecule type" value="Transcribed_RNA"/>
</dbReference>
<evidence type="ECO:0000256" key="3">
    <source>
        <dbReference type="PROSITE-ProRule" id="PRU00221"/>
    </source>
</evidence>
<dbReference type="PANTHER" id="PTHR22847:SF637">
    <property type="entry name" value="WD REPEAT DOMAIN 5B"/>
    <property type="match status" value="1"/>
</dbReference>
<dbReference type="PROSITE" id="PS50181">
    <property type="entry name" value="FBOX"/>
    <property type="match status" value="1"/>
</dbReference>
<dbReference type="SUPFAM" id="SSF81383">
    <property type="entry name" value="F-box domain"/>
    <property type="match status" value="1"/>
</dbReference>
<reference evidence="6" key="1">
    <citation type="submission" date="2021-01" db="EMBL/GenBank/DDBJ databases">
        <authorList>
            <person name="Corre E."/>
            <person name="Pelletier E."/>
            <person name="Niang G."/>
            <person name="Scheremetjew M."/>
            <person name="Finn R."/>
            <person name="Kale V."/>
            <person name="Holt S."/>
            <person name="Cochrane G."/>
            <person name="Meng A."/>
            <person name="Brown T."/>
            <person name="Cohen L."/>
        </authorList>
    </citation>
    <scope>NUCLEOTIDE SEQUENCE</scope>
    <source>
        <strain evidence="6">RCC1130</strain>
    </source>
</reference>
<dbReference type="InterPro" id="IPR019775">
    <property type="entry name" value="WD40_repeat_CS"/>
</dbReference>
<dbReference type="PROSITE" id="PS50294">
    <property type="entry name" value="WD_REPEATS_REGION"/>
    <property type="match status" value="2"/>
</dbReference>
<evidence type="ECO:0000256" key="1">
    <source>
        <dbReference type="ARBA" id="ARBA00022574"/>
    </source>
</evidence>
<dbReference type="AlphaFoldDB" id="A0A7S0IZV8"/>
<dbReference type="Pfam" id="PF00400">
    <property type="entry name" value="WD40"/>
    <property type="match status" value="3"/>
</dbReference>
<dbReference type="InterPro" id="IPR020472">
    <property type="entry name" value="WD40_PAC1"/>
</dbReference>
<dbReference type="PRINTS" id="PR00320">
    <property type="entry name" value="GPROTEINBRPT"/>
</dbReference>
<keyword evidence="4" id="KW-1133">Transmembrane helix</keyword>
<dbReference type="CDD" id="cd09917">
    <property type="entry name" value="F-box_SF"/>
    <property type="match status" value="1"/>
</dbReference>
<dbReference type="Gene3D" id="2.130.10.10">
    <property type="entry name" value="YVTN repeat-like/Quinoprotein amine dehydrogenase"/>
    <property type="match status" value="2"/>
</dbReference>
<keyword evidence="1 3" id="KW-0853">WD repeat</keyword>
<sequence>MDTLPTELLSSLFAHCAPKQVVRLASTCRSWQLASQDAALWRGLAAIAFGKDAICGDGDGQQLFREAAWTQANWRSLAPSVRVDRLEGEAHTGMVTCVATEGELLVSGGNDCVVRLWDLATHTLKRTFRGHLGAVSSLLLDLPRDALYSGSWDKSVRCWDVRSGECVSVCELHRRSVVCLQLLGDVLVSGGGDGRVIFWQLPRGAEGRSSRRAIGAHVRSEREDTPVLCLRAAPQTSRASGGAARARVDAVYADGSVRRWEVALEEGELPLDLGGEHEIASTWELPAAAERLPAGRIEGPLRHQPTTIAARLAASEVLEIDRSCLRTRPRPQPTATGGASSMAASEYGGEQSWEWRADACTLNCLEARGSRITVAGARQHLGVVIAISERGEALHSVALPSAAASLASSADGARLFVGCGDGVVRVLDYSMRAPPPHVCAEDEPPWARARRRCATSCRSARRVCRRAARGFSPDTTRLVATAALVVLLAIVGRLALRLVLAAALMP</sequence>
<proteinExistence type="predicted"/>
<dbReference type="PROSITE" id="PS50082">
    <property type="entry name" value="WD_REPEATS_2"/>
    <property type="match status" value="2"/>
</dbReference>
<dbReference type="InterPro" id="IPR001810">
    <property type="entry name" value="F-box_dom"/>
</dbReference>
<dbReference type="SMART" id="SM00320">
    <property type="entry name" value="WD40"/>
    <property type="match status" value="4"/>
</dbReference>
<dbReference type="SUPFAM" id="SSF50978">
    <property type="entry name" value="WD40 repeat-like"/>
    <property type="match status" value="1"/>
</dbReference>
<keyword evidence="2" id="KW-0677">Repeat</keyword>
<dbReference type="InterPro" id="IPR015943">
    <property type="entry name" value="WD40/YVTN_repeat-like_dom_sf"/>
</dbReference>
<evidence type="ECO:0000256" key="4">
    <source>
        <dbReference type="SAM" id="Phobius"/>
    </source>
</evidence>
<dbReference type="InterPro" id="IPR036047">
    <property type="entry name" value="F-box-like_dom_sf"/>
</dbReference>
<dbReference type="GO" id="GO:1990234">
    <property type="term" value="C:transferase complex"/>
    <property type="evidence" value="ECO:0007669"/>
    <property type="project" value="UniProtKB-ARBA"/>
</dbReference>
<keyword evidence="4" id="KW-0472">Membrane</keyword>
<feature type="repeat" description="WD" evidence="3">
    <location>
        <begin position="128"/>
        <end position="169"/>
    </location>
</feature>
<accession>A0A7S0IZV8</accession>
<feature type="repeat" description="WD" evidence="3">
    <location>
        <begin position="88"/>
        <end position="127"/>
    </location>
</feature>
<dbReference type="PANTHER" id="PTHR22847">
    <property type="entry name" value="WD40 REPEAT PROTEIN"/>
    <property type="match status" value="1"/>
</dbReference>
<evidence type="ECO:0000259" key="5">
    <source>
        <dbReference type="PROSITE" id="PS50181"/>
    </source>
</evidence>
<name>A0A7S0IZV8_9EUKA</name>
<dbReference type="Pfam" id="PF12937">
    <property type="entry name" value="F-box-like"/>
    <property type="match status" value="1"/>
</dbReference>
<dbReference type="Gene3D" id="1.20.1280.50">
    <property type="match status" value="1"/>
</dbReference>
<protein>
    <recommendedName>
        <fullName evidence="5">F-box domain-containing protein</fullName>
    </recommendedName>
</protein>
<gene>
    <name evidence="6" type="ORF">CLEP1334_LOCUS12212</name>
</gene>
<dbReference type="PROSITE" id="PS00678">
    <property type="entry name" value="WD_REPEATS_1"/>
    <property type="match status" value="1"/>
</dbReference>
<evidence type="ECO:0000313" key="6">
    <source>
        <dbReference type="EMBL" id="CAD8536930.1"/>
    </source>
</evidence>
<feature type="transmembrane region" description="Helical" evidence="4">
    <location>
        <begin position="478"/>
        <end position="500"/>
    </location>
</feature>
<keyword evidence="4" id="KW-0812">Transmembrane</keyword>
<dbReference type="InterPro" id="IPR001680">
    <property type="entry name" value="WD40_rpt"/>
</dbReference>
<organism evidence="6">
    <name type="scientific">Calcidiscus leptoporus</name>
    <dbReference type="NCBI Taxonomy" id="127549"/>
    <lineage>
        <taxon>Eukaryota</taxon>
        <taxon>Haptista</taxon>
        <taxon>Haptophyta</taxon>
        <taxon>Prymnesiophyceae</taxon>
        <taxon>Coccolithales</taxon>
        <taxon>Calcidiscaceae</taxon>
        <taxon>Calcidiscus</taxon>
    </lineage>
</organism>